<dbReference type="Proteomes" id="UP000184476">
    <property type="component" value="Unassembled WGS sequence"/>
</dbReference>
<dbReference type="OrthoDB" id="2916119at2"/>
<dbReference type="RefSeq" id="WP_073155178.1">
    <property type="nucleotide sequence ID" value="NZ_FQVL01000007.1"/>
</dbReference>
<accession>A0A1M4YWA3</accession>
<dbReference type="Pfam" id="PF19486">
    <property type="entry name" value="DUF6022"/>
    <property type="match status" value="1"/>
</dbReference>
<dbReference type="EMBL" id="FQVL01000007">
    <property type="protein sequence ID" value="SHF09837.1"/>
    <property type="molecule type" value="Genomic_DNA"/>
</dbReference>
<gene>
    <name evidence="1" type="ORF">SAMN05444392_107175</name>
</gene>
<keyword evidence="2" id="KW-1185">Reference proteome</keyword>
<name>A0A1M4YWA3_9BACL</name>
<protein>
    <submittedName>
        <fullName evidence="1">Uncharacterized protein</fullName>
    </submittedName>
</protein>
<evidence type="ECO:0000313" key="2">
    <source>
        <dbReference type="Proteomes" id="UP000184476"/>
    </source>
</evidence>
<evidence type="ECO:0000313" key="1">
    <source>
        <dbReference type="EMBL" id="SHF09837.1"/>
    </source>
</evidence>
<sequence length="177" mass="20628">MYEKALQIALQITPGMSINSIVEITDLYIESSWEEVFHAKYDELTAVYQRMGNLAYGTYLSYLMGPIFGRLHECCYQFPGTFTLDDSQEWGSSTYRNRMYWRLIRFIDKPIGGLIVELFQNHTKLSLPTRPRAHMSDAIDLQGVVKRAQSIHNARNRRFTEDLYFHPKPKDSSKTDC</sequence>
<organism evidence="1 2">
    <name type="scientific">Seinonella peptonophila</name>
    <dbReference type="NCBI Taxonomy" id="112248"/>
    <lineage>
        <taxon>Bacteria</taxon>
        <taxon>Bacillati</taxon>
        <taxon>Bacillota</taxon>
        <taxon>Bacilli</taxon>
        <taxon>Bacillales</taxon>
        <taxon>Thermoactinomycetaceae</taxon>
        <taxon>Seinonella</taxon>
    </lineage>
</organism>
<proteinExistence type="predicted"/>
<dbReference type="AlphaFoldDB" id="A0A1M4YWA3"/>
<reference evidence="1 2" key="1">
    <citation type="submission" date="2016-11" db="EMBL/GenBank/DDBJ databases">
        <authorList>
            <person name="Jaros S."/>
            <person name="Januszkiewicz K."/>
            <person name="Wedrychowicz H."/>
        </authorList>
    </citation>
    <scope>NUCLEOTIDE SEQUENCE [LARGE SCALE GENOMIC DNA]</scope>
    <source>
        <strain evidence="1 2">DSM 44666</strain>
    </source>
</reference>
<dbReference type="InterPro" id="IPR046064">
    <property type="entry name" value="DUF6022"/>
</dbReference>